<dbReference type="Gene3D" id="1.10.630.10">
    <property type="entry name" value="Cytochrome P450"/>
    <property type="match status" value="1"/>
</dbReference>
<dbReference type="PANTHER" id="PTHR46696">
    <property type="entry name" value="P450, PUTATIVE (EUROFUNG)-RELATED"/>
    <property type="match status" value="1"/>
</dbReference>
<dbReference type="GO" id="GO:0016705">
    <property type="term" value="F:oxidoreductase activity, acting on paired donors, with incorporation or reduction of molecular oxygen"/>
    <property type="evidence" value="ECO:0007669"/>
    <property type="project" value="InterPro"/>
</dbReference>
<dbReference type="PRINTS" id="PR00359">
    <property type="entry name" value="BP450"/>
</dbReference>
<dbReference type="InterPro" id="IPR036396">
    <property type="entry name" value="Cyt_P450_sf"/>
</dbReference>
<organism evidence="2">
    <name type="scientific">freshwater metagenome</name>
    <dbReference type="NCBI Taxonomy" id="449393"/>
    <lineage>
        <taxon>unclassified sequences</taxon>
        <taxon>metagenomes</taxon>
        <taxon>ecological metagenomes</taxon>
    </lineage>
</organism>
<proteinExistence type="inferred from homology"/>
<sequence>MKGSAYVWAMAGMLDFRSPEFIENPYPTYALLRDERPFWFEPHSRHVYISRYADIKAVLLNERFISDRTDERLGRLPAGTSSTCLRRVLHDRLMMTDGEEHRSVRRQVSWAFTAAQVRTYRDLVRASLAEAVEPIEWSGPVDVLRQIALPVPSQVILTILGFDEGDHDSLRLWTDEFYEWLASSPAPMAERTEHAVDGTGRMFEYVERQVRDGRADSDGSLLSALIASEEAGALTTDQVVANLIGIVNAAHETTSSLMLNGTVALLRNPGVIEDLLQHPDLIPAAVDEMARYDAPAQIISRLVVEATIVGDIACEPGTLLALVLASGNRDERAYDDPDAFNIRREGPANLSFGHGSHFCVGTALARLEAIEYFTMMLPRLRGARIVNEPIPWRPTPAFRTPDELVVQFA</sequence>
<protein>
    <submittedName>
        <fullName evidence="2">Unannotated protein</fullName>
    </submittedName>
</protein>
<gene>
    <name evidence="2" type="ORF">UFOPK2786_01676</name>
</gene>
<name>A0A6J6UG48_9ZZZZ</name>
<dbReference type="AlphaFoldDB" id="A0A6J6UG48"/>
<reference evidence="2" key="1">
    <citation type="submission" date="2020-05" db="EMBL/GenBank/DDBJ databases">
        <authorList>
            <person name="Chiriac C."/>
            <person name="Salcher M."/>
            <person name="Ghai R."/>
            <person name="Kavagutti S V."/>
        </authorList>
    </citation>
    <scope>NUCLEOTIDE SEQUENCE</scope>
</reference>
<evidence type="ECO:0000256" key="1">
    <source>
        <dbReference type="ARBA" id="ARBA00010617"/>
    </source>
</evidence>
<dbReference type="PANTHER" id="PTHR46696:SF1">
    <property type="entry name" value="CYTOCHROME P450 YJIB-RELATED"/>
    <property type="match status" value="1"/>
</dbReference>
<dbReference type="PROSITE" id="PS00086">
    <property type="entry name" value="CYTOCHROME_P450"/>
    <property type="match status" value="1"/>
</dbReference>
<dbReference type="SUPFAM" id="SSF48264">
    <property type="entry name" value="Cytochrome P450"/>
    <property type="match status" value="1"/>
</dbReference>
<dbReference type="EMBL" id="CAEZYW010000319">
    <property type="protein sequence ID" value="CAB4758048.1"/>
    <property type="molecule type" value="Genomic_DNA"/>
</dbReference>
<dbReference type="Pfam" id="PF00067">
    <property type="entry name" value="p450"/>
    <property type="match status" value="1"/>
</dbReference>
<accession>A0A6J6UG48</accession>
<dbReference type="GO" id="GO:0020037">
    <property type="term" value="F:heme binding"/>
    <property type="evidence" value="ECO:0007669"/>
    <property type="project" value="InterPro"/>
</dbReference>
<dbReference type="InterPro" id="IPR017972">
    <property type="entry name" value="Cyt_P450_CS"/>
</dbReference>
<dbReference type="InterPro" id="IPR002397">
    <property type="entry name" value="Cyt_P450_B"/>
</dbReference>
<dbReference type="InterPro" id="IPR001128">
    <property type="entry name" value="Cyt_P450"/>
</dbReference>
<dbReference type="GO" id="GO:0004497">
    <property type="term" value="F:monooxygenase activity"/>
    <property type="evidence" value="ECO:0007669"/>
    <property type="project" value="InterPro"/>
</dbReference>
<evidence type="ECO:0000313" key="2">
    <source>
        <dbReference type="EMBL" id="CAB4758048.1"/>
    </source>
</evidence>
<comment type="similarity">
    <text evidence="1">Belongs to the cytochrome P450 family.</text>
</comment>
<dbReference type="GO" id="GO:0005506">
    <property type="term" value="F:iron ion binding"/>
    <property type="evidence" value="ECO:0007669"/>
    <property type="project" value="InterPro"/>
</dbReference>